<dbReference type="Proteomes" id="UP001060085">
    <property type="component" value="Linkage Group LG01"/>
</dbReference>
<reference evidence="2" key="1">
    <citation type="journal article" date="2023" name="Nat. Plants">
        <title>Single-cell RNA sequencing provides a high-resolution roadmap for understanding the multicellular compartmentation of specialized metabolism.</title>
        <authorList>
            <person name="Sun S."/>
            <person name="Shen X."/>
            <person name="Li Y."/>
            <person name="Li Y."/>
            <person name="Wang S."/>
            <person name="Li R."/>
            <person name="Zhang H."/>
            <person name="Shen G."/>
            <person name="Guo B."/>
            <person name="Wei J."/>
            <person name="Xu J."/>
            <person name="St-Pierre B."/>
            <person name="Chen S."/>
            <person name="Sun C."/>
        </authorList>
    </citation>
    <scope>NUCLEOTIDE SEQUENCE [LARGE SCALE GENOMIC DNA]</scope>
</reference>
<protein>
    <submittedName>
        <fullName evidence="1">Uncharacterized protein</fullName>
    </submittedName>
</protein>
<proteinExistence type="predicted"/>
<dbReference type="EMBL" id="CM044701">
    <property type="protein sequence ID" value="KAI5680233.1"/>
    <property type="molecule type" value="Genomic_DNA"/>
</dbReference>
<accession>A0ACC0C637</accession>
<evidence type="ECO:0000313" key="1">
    <source>
        <dbReference type="EMBL" id="KAI5680233.1"/>
    </source>
</evidence>
<name>A0ACC0C637_CATRO</name>
<keyword evidence="2" id="KW-1185">Reference proteome</keyword>
<comment type="caution">
    <text evidence="1">The sequence shown here is derived from an EMBL/GenBank/DDBJ whole genome shotgun (WGS) entry which is preliminary data.</text>
</comment>
<gene>
    <name evidence="1" type="ORF">M9H77_01460</name>
</gene>
<sequence>MSSIALIVRRRLRRNPTILHYRLFSAKPVSENQKNQRIEKMLIANRGEIACRIMRTAKKLGIQTVAVYSDADKQSLHVKSADEAVRIGPAPARLSYLNASSIIEAAAKTGAQAIHPGYGFLSESAEFAQLCEDKGFTFIGPPASAIRDMGDKSASKRIMGAAGVPLVPGYHGEGQDIDLMKAEADKIGYPVLIKPTHGGGGKGMKIVQKPSEFVDLFLGAQREAAAAFGVNTILLEKYITRPRHIEVQIFGDKQGDIIYLYERDCSVQRRHQKIIEEAPAPNISSELRSHLGQAAVAAAKAVNYHNAGTVEFIFDTLSGEFYFMEMNTRLQVEHPVTEMIVGQDLVEWQLRVANGEPLPISQSQVPLSGHAFEARIYAESVSKGFLPASGVLHHYHPTQLSSAVRVETGVEQGDVVSMHYDPMIAKLVVWGEDRAAALIKMKDSLSKFQVAGLPTNIDFLLKLANHGAFRNSEVETHFIEHHKDDLFYDSSDPTLVQKAYDAAKHAASIVAACLCEKEHAALKECNPGGLSLWYAHPPFRVHKYSTRTMEFEWNDGSPKPVKIFITYLPDGTYVIETGESNPPRLEITVAHLSNLDFRVEVGGLSMNVNLAVYSKDQTEHIHIWHHSNHHQFTRKMGFEVSDDDETHSKPVRESASHPPGTAVAPMAGLVTKLMVKNGERVEEGQSVLALEAMKMEHVVKAPASGCVSGLQVTPGQQVFDGNVLFSIEEK</sequence>
<evidence type="ECO:0000313" key="2">
    <source>
        <dbReference type="Proteomes" id="UP001060085"/>
    </source>
</evidence>
<organism evidence="1 2">
    <name type="scientific">Catharanthus roseus</name>
    <name type="common">Madagascar periwinkle</name>
    <name type="synonym">Vinca rosea</name>
    <dbReference type="NCBI Taxonomy" id="4058"/>
    <lineage>
        <taxon>Eukaryota</taxon>
        <taxon>Viridiplantae</taxon>
        <taxon>Streptophyta</taxon>
        <taxon>Embryophyta</taxon>
        <taxon>Tracheophyta</taxon>
        <taxon>Spermatophyta</taxon>
        <taxon>Magnoliopsida</taxon>
        <taxon>eudicotyledons</taxon>
        <taxon>Gunneridae</taxon>
        <taxon>Pentapetalae</taxon>
        <taxon>asterids</taxon>
        <taxon>lamiids</taxon>
        <taxon>Gentianales</taxon>
        <taxon>Apocynaceae</taxon>
        <taxon>Rauvolfioideae</taxon>
        <taxon>Vinceae</taxon>
        <taxon>Catharanthinae</taxon>
        <taxon>Catharanthus</taxon>
    </lineage>
</organism>